<comment type="caution">
    <text evidence="1">The sequence shown here is derived from an EMBL/GenBank/DDBJ whole genome shotgun (WGS) entry which is preliminary data.</text>
</comment>
<evidence type="ECO:0000313" key="2">
    <source>
        <dbReference type="Proteomes" id="UP001353858"/>
    </source>
</evidence>
<protein>
    <recommendedName>
        <fullName evidence="3">USP domain-containing protein</fullName>
    </recommendedName>
</protein>
<accession>A0AAN7PHR7</accession>
<reference evidence="2" key="1">
    <citation type="submission" date="2023-01" db="EMBL/GenBank/DDBJ databases">
        <title>Key to firefly adult light organ development and bioluminescence: homeobox transcription factors regulate luciferase expression and transportation to peroxisome.</title>
        <authorList>
            <person name="Fu X."/>
        </authorList>
    </citation>
    <scope>NUCLEOTIDE SEQUENCE [LARGE SCALE GENOMIC DNA]</scope>
</reference>
<name>A0AAN7PHR7_9COLE</name>
<dbReference type="Proteomes" id="UP001353858">
    <property type="component" value="Unassembled WGS sequence"/>
</dbReference>
<organism evidence="1 2">
    <name type="scientific">Aquatica leii</name>
    <dbReference type="NCBI Taxonomy" id="1421715"/>
    <lineage>
        <taxon>Eukaryota</taxon>
        <taxon>Metazoa</taxon>
        <taxon>Ecdysozoa</taxon>
        <taxon>Arthropoda</taxon>
        <taxon>Hexapoda</taxon>
        <taxon>Insecta</taxon>
        <taxon>Pterygota</taxon>
        <taxon>Neoptera</taxon>
        <taxon>Endopterygota</taxon>
        <taxon>Coleoptera</taxon>
        <taxon>Polyphaga</taxon>
        <taxon>Elateriformia</taxon>
        <taxon>Elateroidea</taxon>
        <taxon>Lampyridae</taxon>
        <taxon>Luciolinae</taxon>
        <taxon>Aquatica</taxon>
    </lineage>
</organism>
<evidence type="ECO:0008006" key="3">
    <source>
        <dbReference type="Google" id="ProtNLM"/>
    </source>
</evidence>
<sequence length="198" mass="22499">MRGELLMTGDYVNRKLLNDVTSYHCNSNATYVVKKFLKPYPSALENKVCTDGCNKNNTKRLLDMIPININIITESNFKKIKESIDSALLTETICSSCTSKTEFVYTISDHIIIDTNGCGTCSLEHIPYYLTVNNKTYILRGLSHYISTNSEDLNCIGHYTAYCRRSDGFWELYNDCEKASKTISKSSEVLPHIIIYTI</sequence>
<gene>
    <name evidence="1" type="ORF">RN001_003050</name>
</gene>
<proteinExistence type="predicted"/>
<evidence type="ECO:0000313" key="1">
    <source>
        <dbReference type="EMBL" id="KAK4886779.1"/>
    </source>
</evidence>
<dbReference type="AlphaFoldDB" id="A0AAN7PHR7"/>
<dbReference type="EMBL" id="JARPUR010000001">
    <property type="protein sequence ID" value="KAK4886779.1"/>
    <property type="molecule type" value="Genomic_DNA"/>
</dbReference>
<keyword evidence="2" id="KW-1185">Reference proteome</keyword>